<keyword evidence="2" id="KW-0560">Oxidoreductase</keyword>
<dbReference type="SUPFAM" id="SSF53474">
    <property type="entry name" value="alpha/beta-Hydrolases"/>
    <property type="match status" value="1"/>
</dbReference>
<dbReference type="InterPro" id="IPR029058">
    <property type="entry name" value="AB_hydrolase_fold"/>
</dbReference>
<organism evidence="2">
    <name type="scientific">Gordonia sp. MP11Mi</name>
    <dbReference type="NCBI Taxonomy" id="3022769"/>
    <lineage>
        <taxon>Bacteria</taxon>
        <taxon>Bacillati</taxon>
        <taxon>Actinomycetota</taxon>
        <taxon>Actinomycetes</taxon>
        <taxon>Mycobacteriales</taxon>
        <taxon>Gordoniaceae</taxon>
        <taxon>Gordonia</taxon>
    </lineage>
</organism>
<dbReference type="EMBL" id="CP128986">
    <property type="protein sequence ID" value="WOC11992.1"/>
    <property type="molecule type" value="Genomic_DNA"/>
</dbReference>
<reference evidence="2" key="1">
    <citation type="submission" date="2023-06" db="EMBL/GenBank/DDBJ databases">
        <title>Gordonia sp. nov. and Pseudochrobactrum sp. nov., two species isolated from the burying beetle Nicrophorus vespilloides.</title>
        <authorList>
            <person name="Poehlein A."/>
            <person name="Guzman J."/>
            <person name="Daniel R."/>
            <person name="Vilcinskas A."/>
        </authorList>
    </citation>
    <scope>NUCLEOTIDE SEQUENCE</scope>
    <source>
        <strain evidence="2">MP11Mi</strain>
    </source>
</reference>
<keyword evidence="2" id="KW-0575">Peroxidase</keyword>
<feature type="domain" description="AB hydrolase-1" evidence="1">
    <location>
        <begin position="25"/>
        <end position="267"/>
    </location>
</feature>
<dbReference type="AlphaFoldDB" id="A0AA97CVL0"/>
<dbReference type="RefSeq" id="WP_420041254.1">
    <property type="nucleotide sequence ID" value="NZ_CP128986.1"/>
</dbReference>
<dbReference type="InterPro" id="IPR050471">
    <property type="entry name" value="AB_hydrolase"/>
</dbReference>
<dbReference type="InterPro" id="IPR000073">
    <property type="entry name" value="AB_hydrolase_1"/>
</dbReference>
<evidence type="ECO:0000313" key="2">
    <source>
        <dbReference type="EMBL" id="WOC11992.1"/>
    </source>
</evidence>
<gene>
    <name evidence="2" type="primary">bpoC_1</name>
    <name evidence="2" type="ORF">MP11Mi_10730</name>
</gene>
<dbReference type="EC" id="1.11.1.18" evidence="2"/>
<dbReference type="GO" id="GO:0019806">
    <property type="term" value="F:bromide peroxidase activity"/>
    <property type="evidence" value="ECO:0007669"/>
    <property type="project" value="UniProtKB-EC"/>
</dbReference>
<accession>A0AA97CVL0</accession>
<protein>
    <submittedName>
        <fullName evidence="2">Non-heme bromoperoxidase BpoC</fullName>
        <ecNumber evidence="2">1.11.1.18</ecNumber>
    </submittedName>
</protein>
<sequence length="288" mass="30446">MSGELIDVGDDVQIWASIDGDGPTVLLSAGLGMPAQTWTFSGLPDALVAAGFRVVTYSARGVAPSSAPPAPYSVHDIAADAAEVLDHFGVNEAIVVGYSMGCYISQALFDVWGGTVRGLAMVGGLRSSTIGMVVNEMELELIEKLGDVPGSVSLFEQLMTIPSAAILRDDAQVANWRGMLAASGENVWTTVDGRRGQTRASYDWMRLGEPTVERLADISCPTLVVSFGDDLFFPFAGSQEAASHIPDAHWLLVDGVGHGGLIFDPERRATNAVTAFCRDLSATLPVET</sequence>
<dbReference type="PANTHER" id="PTHR43433:SF5">
    <property type="entry name" value="AB HYDROLASE-1 DOMAIN-CONTAINING PROTEIN"/>
    <property type="match status" value="1"/>
</dbReference>
<dbReference type="PANTHER" id="PTHR43433">
    <property type="entry name" value="HYDROLASE, ALPHA/BETA FOLD FAMILY PROTEIN"/>
    <property type="match status" value="1"/>
</dbReference>
<dbReference type="Pfam" id="PF12697">
    <property type="entry name" value="Abhydrolase_6"/>
    <property type="match status" value="1"/>
</dbReference>
<evidence type="ECO:0000259" key="1">
    <source>
        <dbReference type="Pfam" id="PF12697"/>
    </source>
</evidence>
<dbReference type="Gene3D" id="3.40.50.1820">
    <property type="entry name" value="alpha/beta hydrolase"/>
    <property type="match status" value="1"/>
</dbReference>
<name>A0AA97CVL0_9ACTN</name>
<proteinExistence type="predicted"/>